<evidence type="ECO:0000256" key="1">
    <source>
        <dbReference type="ARBA" id="ARBA00001974"/>
    </source>
</evidence>
<evidence type="ECO:0000313" key="10">
    <source>
        <dbReference type="Proteomes" id="UP000199251"/>
    </source>
</evidence>
<dbReference type="InterPro" id="IPR036188">
    <property type="entry name" value="FAD/NAD-bd_sf"/>
</dbReference>
<gene>
    <name evidence="9" type="ORF">BN1232_01639</name>
</gene>
<dbReference type="EMBL" id="CTEE01000001">
    <property type="protein sequence ID" value="CQD09032.1"/>
    <property type="molecule type" value="Genomic_DNA"/>
</dbReference>
<reference evidence="9 10" key="1">
    <citation type="submission" date="2015-03" db="EMBL/GenBank/DDBJ databases">
        <authorList>
            <person name="Urmite Genomes"/>
        </authorList>
    </citation>
    <scope>NUCLEOTIDE SEQUENCE [LARGE SCALE GENOMIC DNA]</scope>
    <source>
        <strain evidence="9 10">CSUR P1491</strain>
    </source>
</reference>
<feature type="domain" description="Glucose-methanol-choline oxidoreductase N-terminal" evidence="7">
    <location>
        <begin position="80"/>
        <end position="103"/>
    </location>
</feature>
<dbReference type="PANTHER" id="PTHR11552">
    <property type="entry name" value="GLUCOSE-METHANOL-CHOLINE GMC OXIDOREDUCTASE"/>
    <property type="match status" value="1"/>
</dbReference>
<evidence type="ECO:0000256" key="5">
    <source>
        <dbReference type="PIRSR" id="PIRSR000137-2"/>
    </source>
</evidence>
<dbReference type="GO" id="GO:0050660">
    <property type="term" value="F:flavin adenine dinucleotide binding"/>
    <property type="evidence" value="ECO:0007669"/>
    <property type="project" value="InterPro"/>
</dbReference>
<dbReference type="InterPro" id="IPR012132">
    <property type="entry name" value="GMC_OxRdtase"/>
</dbReference>
<keyword evidence="3 6" id="KW-0285">Flavoprotein</keyword>
<keyword evidence="4 5" id="KW-0274">FAD</keyword>
<organism evidence="9 10">
    <name type="scientific">Mycobacterium lentiflavum</name>
    <dbReference type="NCBI Taxonomy" id="141349"/>
    <lineage>
        <taxon>Bacteria</taxon>
        <taxon>Bacillati</taxon>
        <taxon>Actinomycetota</taxon>
        <taxon>Actinomycetes</taxon>
        <taxon>Mycobacteriales</taxon>
        <taxon>Mycobacteriaceae</taxon>
        <taxon>Mycobacterium</taxon>
        <taxon>Mycobacterium simiae complex</taxon>
    </lineage>
</organism>
<evidence type="ECO:0000256" key="3">
    <source>
        <dbReference type="ARBA" id="ARBA00022630"/>
    </source>
</evidence>
<dbReference type="OrthoDB" id="9785276at2"/>
<evidence type="ECO:0000259" key="7">
    <source>
        <dbReference type="PROSITE" id="PS00623"/>
    </source>
</evidence>
<sequence>MTAYDYIVVGAGSAGCVLADRLSADLSNSVLLVESGGSDRNPAVSLPKGFAFLMNNPRYVWDYDTEPFGPDGQVEHWVRGKLLGGSSSINGLVYNRGCQADYDGLVVAGNPGWEWTEMLRIFRTIEDHNLGESDTRGAGGPLAVTINQTGEEVSEALMDSASALGIKRVDDVNAFDDERTGYTPATMFNGRRVSSAKAFLHPARKRPNLTVLQQTTATRVLFNGDRAVGLAVTDKNGRPAELRARREVILCAGSLATPKLLQLSGIGPREVLDAAGVDMRVNSPRVGEGLHEHRCVSLQMRLKEDKGYNRTLSTPSGQARAGLRYLLSRTGPIATPAFDMLTFLRAESAADRPDAQVLMTPFSLGVGAADSALERRPGLTLLGFVLRPTSEGSVRIRSADPAVPPRVEVAYLETDYDRRVATAMFRRMRDIVDQYPIADMLFSEIEPGRAIQDDDSILRAAMLYGGCGYHASGACAMGPAETDPLDARLRVRGVDGLRVVDVSIMPTMVSGNLNGPIMAMAWRAAEFILADR</sequence>
<dbReference type="SUPFAM" id="SSF54373">
    <property type="entry name" value="FAD-linked reductases, C-terminal domain"/>
    <property type="match status" value="1"/>
</dbReference>
<dbReference type="Gene3D" id="3.30.560.10">
    <property type="entry name" value="Glucose Oxidase, domain 3"/>
    <property type="match status" value="1"/>
</dbReference>
<dbReference type="Gene3D" id="3.50.50.60">
    <property type="entry name" value="FAD/NAD(P)-binding domain"/>
    <property type="match status" value="1"/>
</dbReference>
<evidence type="ECO:0000259" key="8">
    <source>
        <dbReference type="PROSITE" id="PS00624"/>
    </source>
</evidence>
<dbReference type="InterPro" id="IPR000172">
    <property type="entry name" value="GMC_OxRdtase_N"/>
</dbReference>
<dbReference type="RefSeq" id="WP_090600906.1">
    <property type="nucleotide sequence ID" value="NZ_CTEE01000001.1"/>
</dbReference>
<dbReference type="PANTHER" id="PTHR11552:SF147">
    <property type="entry name" value="CHOLINE DEHYDROGENASE, MITOCHONDRIAL"/>
    <property type="match status" value="1"/>
</dbReference>
<dbReference type="PROSITE" id="PS00624">
    <property type="entry name" value="GMC_OXRED_2"/>
    <property type="match status" value="1"/>
</dbReference>
<dbReference type="PIRSF" id="PIRSF000137">
    <property type="entry name" value="Alcohol_oxidase"/>
    <property type="match status" value="1"/>
</dbReference>
<feature type="domain" description="Glucose-methanol-choline oxidoreductase N-terminal" evidence="8">
    <location>
        <begin position="253"/>
        <end position="267"/>
    </location>
</feature>
<dbReference type="SUPFAM" id="SSF51905">
    <property type="entry name" value="FAD/NAD(P)-binding domain"/>
    <property type="match status" value="1"/>
</dbReference>
<evidence type="ECO:0000256" key="2">
    <source>
        <dbReference type="ARBA" id="ARBA00010790"/>
    </source>
</evidence>
<dbReference type="Pfam" id="PF00732">
    <property type="entry name" value="GMC_oxred_N"/>
    <property type="match status" value="1"/>
</dbReference>
<evidence type="ECO:0000256" key="6">
    <source>
        <dbReference type="RuleBase" id="RU003968"/>
    </source>
</evidence>
<evidence type="ECO:0000313" key="9">
    <source>
        <dbReference type="EMBL" id="CQD09032.1"/>
    </source>
</evidence>
<accession>A0A0E4GWB2</accession>
<dbReference type="STRING" id="141349.BN1232_01639"/>
<comment type="similarity">
    <text evidence="2 6">Belongs to the GMC oxidoreductase family.</text>
</comment>
<name>A0A0E4GWB2_MYCLN</name>
<protein>
    <submittedName>
        <fullName evidence="9">Glucose-methanol-choline oxidoreductase</fullName>
    </submittedName>
</protein>
<dbReference type="AlphaFoldDB" id="A0A0E4GWB2"/>
<dbReference type="GO" id="GO:0016614">
    <property type="term" value="F:oxidoreductase activity, acting on CH-OH group of donors"/>
    <property type="evidence" value="ECO:0007669"/>
    <property type="project" value="InterPro"/>
</dbReference>
<comment type="cofactor">
    <cofactor evidence="1 5">
        <name>FAD</name>
        <dbReference type="ChEBI" id="CHEBI:57692"/>
    </cofactor>
</comment>
<dbReference type="PROSITE" id="PS00623">
    <property type="entry name" value="GMC_OXRED_1"/>
    <property type="match status" value="1"/>
</dbReference>
<feature type="binding site" evidence="5">
    <location>
        <begin position="90"/>
        <end position="93"/>
    </location>
    <ligand>
        <name>FAD</name>
        <dbReference type="ChEBI" id="CHEBI:57692"/>
    </ligand>
</feature>
<dbReference type="Proteomes" id="UP000199251">
    <property type="component" value="Unassembled WGS sequence"/>
</dbReference>
<proteinExistence type="inferred from homology"/>
<dbReference type="InterPro" id="IPR007867">
    <property type="entry name" value="GMC_OxRtase_C"/>
</dbReference>
<dbReference type="Pfam" id="PF05199">
    <property type="entry name" value="GMC_oxred_C"/>
    <property type="match status" value="1"/>
</dbReference>
<evidence type="ECO:0000256" key="4">
    <source>
        <dbReference type="ARBA" id="ARBA00022827"/>
    </source>
</evidence>